<dbReference type="EMBL" id="SOAU01000001">
    <property type="protein sequence ID" value="TDT15976.1"/>
    <property type="molecule type" value="Genomic_DNA"/>
</dbReference>
<name>A0A4R7I0B7_9ACTN</name>
<dbReference type="InterPro" id="IPR010298">
    <property type="entry name" value="YacP-like"/>
</dbReference>
<evidence type="ECO:0000313" key="3">
    <source>
        <dbReference type="Proteomes" id="UP000294558"/>
    </source>
</evidence>
<dbReference type="Pfam" id="PF05991">
    <property type="entry name" value="NYN_YacP"/>
    <property type="match status" value="1"/>
</dbReference>
<dbReference type="PANTHER" id="PTHR34547:SF1">
    <property type="entry name" value="YACP-LIKE NYN DOMAIN PROTEIN"/>
    <property type="match status" value="1"/>
</dbReference>
<keyword evidence="1" id="KW-0175">Coiled coil</keyword>
<accession>A0A4R7I0B7</accession>
<evidence type="ECO:0000313" key="2">
    <source>
        <dbReference type="EMBL" id="TDT15976.1"/>
    </source>
</evidence>
<dbReference type="Proteomes" id="UP000294558">
    <property type="component" value="Unassembled WGS sequence"/>
</dbReference>
<sequence length="407" mass="43840">MERPDVEPRHLRSAIEYAVLMAQEGQKFKPPLAYPAPLKRYFTTDRIPSSVLATLARAIEGDEAFRKKIARGAVPELVDELGRAWLKRPSGWVDDVTRLAAEADAATEEATAAKALKRAEKRRAAAEQVAARSRAELVALEGSVAERDEVIEGLRSDVVKLRDEIDEIRAELIDTRNEARHARDREAAAVAKLADAEAARSAAVEAKGSAEIVRDEVLADRAALAAERSELARLAAHAESLAAQLAALAAPPTAGKPTAVARKPLPMPGGVMGDSEAAAEYLLRSGASVLIDGYNVAKLAWPKLDLEGQRVVLLDAVENLARRYGSDITVVFDGADVVGAVADQRRVARVVYSPAEVIADDVIRDEVGRLPPTRQVVVVTNDQEIIRDVRANGANTMSSDQLLALIR</sequence>
<keyword evidence="3" id="KW-1185">Reference proteome</keyword>
<feature type="coiled-coil region" evidence="1">
    <location>
        <begin position="116"/>
        <end position="185"/>
    </location>
</feature>
<proteinExistence type="predicted"/>
<dbReference type="OrthoDB" id="5145920at2"/>
<protein>
    <submittedName>
        <fullName evidence="2">Putative RNA-binding protein with PIN domain</fullName>
    </submittedName>
</protein>
<gene>
    <name evidence="2" type="ORF">BDK89_1558</name>
</gene>
<dbReference type="AlphaFoldDB" id="A0A4R7I0B7"/>
<dbReference type="RefSeq" id="WP_133868384.1">
    <property type="nucleotide sequence ID" value="NZ_SOAU01000001.1"/>
</dbReference>
<reference evidence="2 3" key="1">
    <citation type="submission" date="2019-03" db="EMBL/GenBank/DDBJ databases">
        <title>Sequencing the genomes of 1000 actinobacteria strains.</title>
        <authorList>
            <person name="Klenk H.-P."/>
        </authorList>
    </citation>
    <scope>NUCLEOTIDE SEQUENCE [LARGE SCALE GENOMIC DNA]</scope>
    <source>
        <strain evidence="2 3">DSM 18936</strain>
    </source>
</reference>
<dbReference type="PANTHER" id="PTHR34547">
    <property type="entry name" value="YACP-LIKE NYN DOMAIN PROTEIN"/>
    <property type="match status" value="1"/>
</dbReference>
<organism evidence="2 3">
    <name type="scientific">Ilumatobacter fluminis</name>
    <dbReference type="NCBI Taxonomy" id="467091"/>
    <lineage>
        <taxon>Bacteria</taxon>
        <taxon>Bacillati</taxon>
        <taxon>Actinomycetota</taxon>
        <taxon>Acidimicrobiia</taxon>
        <taxon>Acidimicrobiales</taxon>
        <taxon>Ilumatobacteraceae</taxon>
        <taxon>Ilumatobacter</taxon>
    </lineage>
</organism>
<evidence type="ECO:0000256" key="1">
    <source>
        <dbReference type="SAM" id="Coils"/>
    </source>
</evidence>
<comment type="caution">
    <text evidence="2">The sequence shown here is derived from an EMBL/GenBank/DDBJ whole genome shotgun (WGS) entry which is preliminary data.</text>
</comment>